<evidence type="ECO:0000313" key="2">
    <source>
        <dbReference type="Proteomes" id="UP000622860"/>
    </source>
</evidence>
<dbReference type="EMBL" id="BMFR01000001">
    <property type="protein sequence ID" value="GGG64765.1"/>
    <property type="molecule type" value="Genomic_DNA"/>
</dbReference>
<protein>
    <recommendedName>
        <fullName evidence="3">HK97 gp10 family phage protein</fullName>
    </recommendedName>
</protein>
<dbReference type="RefSeq" id="WP_188453797.1">
    <property type="nucleotide sequence ID" value="NZ_BMFR01000001.1"/>
</dbReference>
<sequence>MSVEYEVDYQAIEQLEEKFKKVPGNIENIINSYLHTDGAAKTVKHITHLMPVSVRDTPRHAKYSKWARVEKFNLGFTIKPKGGAASNLSSFGYLVFPNEGRGPHNPLEQRFMEGGLESSINDILYGRNSLNDHIDRYLEEEF</sequence>
<name>A0A917H1W2_9BACI</name>
<reference evidence="1" key="1">
    <citation type="journal article" date="2014" name="Int. J. Syst. Evol. Microbiol.">
        <title>Complete genome sequence of Corynebacterium casei LMG S-19264T (=DSM 44701T), isolated from a smear-ripened cheese.</title>
        <authorList>
            <consortium name="US DOE Joint Genome Institute (JGI-PGF)"/>
            <person name="Walter F."/>
            <person name="Albersmeier A."/>
            <person name="Kalinowski J."/>
            <person name="Ruckert C."/>
        </authorList>
    </citation>
    <scope>NUCLEOTIDE SEQUENCE</scope>
    <source>
        <strain evidence="1">CGMCC 1.12754</strain>
    </source>
</reference>
<accession>A0A917H1W2</accession>
<evidence type="ECO:0008006" key="3">
    <source>
        <dbReference type="Google" id="ProtNLM"/>
    </source>
</evidence>
<proteinExistence type="predicted"/>
<keyword evidence="2" id="KW-1185">Reference proteome</keyword>
<reference evidence="1" key="2">
    <citation type="submission" date="2020-09" db="EMBL/GenBank/DDBJ databases">
        <authorList>
            <person name="Sun Q."/>
            <person name="Zhou Y."/>
        </authorList>
    </citation>
    <scope>NUCLEOTIDE SEQUENCE</scope>
    <source>
        <strain evidence="1">CGMCC 1.12754</strain>
    </source>
</reference>
<dbReference type="AlphaFoldDB" id="A0A917H1W2"/>
<gene>
    <name evidence="1" type="ORF">GCM10011398_05480</name>
</gene>
<evidence type="ECO:0000313" key="1">
    <source>
        <dbReference type="EMBL" id="GGG64765.1"/>
    </source>
</evidence>
<dbReference type="Proteomes" id="UP000622860">
    <property type="component" value="Unassembled WGS sequence"/>
</dbReference>
<comment type="caution">
    <text evidence="1">The sequence shown here is derived from an EMBL/GenBank/DDBJ whole genome shotgun (WGS) entry which is preliminary data.</text>
</comment>
<organism evidence="1 2">
    <name type="scientific">Virgibacillus oceani</name>
    <dbReference type="NCBI Taxonomy" id="1479511"/>
    <lineage>
        <taxon>Bacteria</taxon>
        <taxon>Bacillati</taxon>
        <taxon>Bacillota</taxon>
        <taxon>Bacilli</taxon>
        <taxon>Bacillales</taxon>
        <taxon>Bacillaceae</taxon>
        <taxon>Virgibacillus</taxon>
    </lineage>
</organism>